<accession>A0A9P4YUT8</accession>
<dbReference type="EMBL" id="JAANYQ010000010">
    <property type="protein sequence ID" value="KAF4122184.1"/>
    <property type="molecule type" value="Genomic_DNA"/>
</dbReference>
<name>A0A9P4YUT8_9HYPO</name>
<organism evidence="1 2">
    <name type="scientific">Geosmithia morbida</name>
    <dbReference type="NCBI Taxonomy" id="1094350"/>
    <lineage>
        <taxon>Eukaryota</taxon>
        <taxon>Fungi</taxon>
        <taxon>Dikarya</taxon>
        <taxon>Ascomycota</taxon>
        <taxon>Pezizomycotina</taxon>
        <taxon>Sordariomycetes</taxon>
        <taxon>Hypocreomycetidae</taxon>
        <taxon>Hypocreales</taxon>
        <taxon>Bionectriaceae</taxon>
        <taxon>Geosmithia</taxon>
    </lineage>
</organism>
<keyword evidence="2" id="KW-1185">Reference proteome</keyword>
<dbReference type="RefSeq" id="XP_035320836.1">
    <property type="nucleotide sequence ID" value="XM_035469742.1"/>
</dbReference>
<reference evidence="1" key="1">
    <citation type="submission" date="2020-03" db="EMBL/GenBank/DDBJ databases">
        <title>Site-based positive gene gene selection in Geosmithia morbida across the United States reveals a broad range of putative effectors and factors for local host and environmental adapation.</title>
        <authorList>
            <person name="Onufrak A."/>
            <person name="Murdoch R.W."/>
            <person name="Gazis R."/>
            <person name="Huff M."/>
            <person name="Staton M."/>
            <person name="Klingeman W."/>
            <person name="Hadziabdic D."/>
        </authorList>
    </citation>
    <scope>NUCLEOTIDE SEQUENCE</scope>
    <source>
        <strain evidence="1">1262</strain>
    </source>
</reference>
<protein>
    <submittedName>
        <fullName evidence="1">Uncharacterized protein</fullName>
    </submittedName>
</protein>
<dbReference type="GeneID" id="55974000"/>
<dbReference type="AlphaFoldDB" id="A0A9P4YUT8"/>
<evidence type="ECO:0000313" key="1">
    <source>
        <dbReference type="EMBL" id="KAF4122184.1"/>
    </source>
</evidence>
<evidence type="ECO:0000313" key="2">
    <source>
        <dbReference type="Proteomes" id="UP000749293"/>
    </source>
</evidence>
<sequence length="169" mass="19084">MGINARSPKNLIGPLGRFNPNTGPYAPVGDVIHVVKGQYHMVTEGMAMLTFQCDPGERVSGNSDALSHIYMMVDITRRLIRCRERYAKTRAEEEVKRRTDELLGSSSQNGDCANILRSAAIKIKVAWLKVCYKHYCHGLERKADYDYEDVSDIHELAVQAVMYRGHIVL</sequence>
<gene>
    <name evidence="1" type="ORF">GMORB2_7777</name>
</gene>
<proteinExistence type="predicted"/>
<dbReference type="Proteomes" id="UP000749293">
    <property type="component" value="Unassembled WGS sequence"/>
</dbReference>
<comment type="caution">
    <text evidence="1">The sequence shown here is derived from an EMBL/GenBank/DDBJ whole genome shotgun (WGS) entry which is preliminary data.</text>
</comment>